<sequence>MSDADGEHFPVLLNGETVPALEEGWRAVGLATDFPPFLLLELRHADGREAAWVLDEMLDVRAQSIASLSDADRQALGVLLEPRLRILFDEAVRAPHAAVPSTAHELEHLLDGTVSALVEVGAPLVPGLPRVMPVSAMDDEAVRHPVGTCPDAEGILHSFRSLNNGDGRRVPSPFDAGLVTMQERIVLPGAACFRYLDPNSGSVFYLTVPERHEPGGIALYLPDQGIVATDRADASATDPLLPLLSYYATHTERAVMLPEMQGLSGFEPPSAPVPPAVAPVPAEIEPAYGAGSEPAITRGSGHPVPPAVAPTSPDPADLPTAEKDGGYRPADNGPPDGAASGPTSYPPVEAPPADRPVPPPGFDPALAIDPASPARLPPRTEPTLGAPVRRPGELDRMSVLDAGFQDPFPPALVRDDPEGEERMAAAPAKQTSWWQRLFGLGR</sequence>
<evidence type="ECO:0000256" key="1">
    <source>
        <dbReference type="SAM" id="MobiDB-lite"/>
    </source>
</evidence>
<feature type="region of interest" description="Disordered" evidence="1">
    <location>
        <begin position="288"/>
        <end position="392"/>
    </location>
</feature>
<comment type="caution">
    <text evidence="2">The sequence shown here is derived from an EMBL/GenBank/DDBJ whole genome shotgun (WGS) entry which is preliminary data.</text>
</comment>
<proteinExistence type="predicted"/>
<dbReference type="Proteomes" id="UP001524547">
    <property type="component" value="Unassembled WGS sequence"/>
</dbReference>
<name>A0ABT1W305_9PROT</name>
<organism evidence="2 3">
    <name type="scientific">Rhizosaccharibacter radicis</name>
    <dbReference type="NCBI Taxonomy" id="2782605"/>
    <lineage>
        <taxon>Bacteria</taxon>
        <taxon>Pseudomonadati</taxon>
        <taxon>Pseudomonadota</taxon>
        <taxon>Alphaproteobacteria</taxon>
        <taxon>Acetobacterales</taxon>
        <taxon>Acetobacteraceae</taxon>
        <taxon>Rhizosaccharibacter</taxon>
    </lineage>
</organism>
<keyword evidence="3" id="KW-1185">Reference proteome</keyword>
<feature type="compositionally biased region" description="Pro residues" evidence="1">
    <location>
        <begin position="344"/>
        <end position="362"/>
    </location>
</feature>
<dbReference type="RefSeq" id="WP_422921126.1">
    <property type="nucleotide sequence ID" value="NZ_JAMZEJ010000011.1"/>
</dbReference>
<reference evidence="2 3" key="1">
    <citation type="submission" date="2022-06" db="EMBL/GenBank/DDBJ databases">
        <title>Rhizosaccharibacter gen. nov. sp. nov. KSS12, endophytic bacteria isolated from sugarcane.</title>
        <authorList>
            <person name="Pitiwittayakul N."/>
        </authorList>
    </citation>
    <scope>NUCLEOTIDE SEQUENCE [LARGE SCALE GENOMIC DNA]</scope>
    <source>
        <strain evidence="2 3">KSS12</strain>
    </source>
</reference>
<dbReference type="EMBL" id="JAMZEJ010000011">
    <property type="protein sequence ID" value="MCQ8242369.1"/>
    <property type="molecule type" value="Genomic_DNA"/>
</dbReference>
<evidence type="ECO:0000313" key="2">
    <source>
        <dbReference type="EMBL" id="MCQ8242369.1"/>
    </source>
</evidence>
<protein>
    <submittedName>
        <fullName evidence="2">Uncharacterized protein</fullName>
    </submittedName>
</protein>
<accession>A0ABT1W305</accession>
<evidence type="ECO:0000313" key="3">
    <source>
        <dbReference type="Proteomes" id="UP001524547"/>
    </source>
</evidence>
<gene>
    <name evidence="2" type="ORF">NFI88_16165</name>
</gene>